<evidence type="ECO:0000313" key="4">
    <source>
        <dbReference type="EMBL" id="SEO65907.1"/>
    </source>
</evidence>
<dbReference type="AlphaFoldDB" id="A0A1H8RI33"/>
<proteinExistence type="inferred from homology"/>
<dbReference type="GO" id="GO:0009289">
    <property type="term" value="C:pilus"/>
    <property type="evidence" value="ECO:0007669"/>
    <property type="project" value="InterPro"/>
</dbReference>
<organism evidence="4 5">
    <name type="scientific">Flavobacterium sinopsychrotolerans</name>
    <dbReference type="NCBI Taxonomy" id="604089"/>
    <lineage>
        <taxon>Bacteria</taxon>
        <taxon>Pseudomonadati</taxon>
        <taxon>Bacteroidota</taxon>
        <taxon>Flavobacteriia</taxon>
        <taxon>Flavobacteriales</taxon>
        <taxon>Flavobacteriaceae</taxon>
        <taxon>Flavobacterium</taxon>
    </lineage>
</organism>
<dbReference type="InterPro" id="IPR009742">
    <property type="entry name" value="Curlin_rpt"/>
</dbReference>
<keyword evidence="2 3" id="KW-0732">Signal</keyword>
<evidence type="ECO:0000313" key="5">
    <source>
        <dbReference type="Proteomes" id="UP000198657"/>
    </source>
</evidence>
<name>A0A1H8RI33_9FLAO</name>
<dbReference type="Pfam" id="PF07012">
    <property type="entry name" value="Curlin_rpt"/>
    <property type="match status" value="1"/>
</dbReference>
<keyword evidence="5" id="KW-1185">Reference proteome</keyword>
<comment type="similarity">
    <text evidence="1">Belongs to the CsgA/CsgB family.</text>
</comment>
<evidence type="ECO:0000256" key="2">
    <source>
        <dbReference type="ARBA" id="ARBA00022729"/>
    </source>
</evidence>
<dbReference type="EMBL" id="FODN01000011">
    <property type="protein sequence ID" value="SEO65907.1"/>
    <property type="molecule type" value="Genomic_DNA"/>
</dbReference>
<protein>
    <submittedName>
        <fullName evidence="4">Curlin associated repeat-containing protein</fullName>
    </submittedName>
</protein>
<dbReference type="GO" id="GO:0007155">
    <property type="term" value="P:cell adhesion"/>
    <property type="evidence" value="ECO:0007669"/>
    <property type="project" value="InterPro"/>
</dbReference>
<dbReference type="Proteomes" id="UP000198657">
    <property type="component" value="Unassembled WGS sequence"/>
</dbReference>
<dbReference type="RefSeq" id="WP_091174088.1">
    <property type="nucleotide sequence ID" value="NZ_CBCSFM010000006.1"/>
</dbReference>
<gene>
    <name evidence="4" type="ORF">SAMN04487942_0056</name>
</gene>
<evidence type="ECO:0000256" key="1">
    <source>
        <dbReference type="ARBA" id="ARBA00009766"/>
    </source>
</evidence>
<reference evidence="5" key="1">
    <citation type="submission" date="2016-10" db="EMBL/GenBank/DDBJ databases">
        <authorList>
            <person name="Varghese N."/>
            <person name="Submissions S."/>
        </authorList>
    </citation>
    <scope>NUCLEOTIDE SEQUENCE [LARGE SCALE GENOMIC DNA]</scope>
    <source>
        <strain evidence="5">CGMCC 1.8704</strain>
    </source>
</reference>
<accession>A0A1H8RI33</accession>
<evidence type="ECO:0000256" key="3">
    <source>
        <dbReference type="SAM" id="SignalP"/>
    </source>
</evidence>
<feature type="chain" id="PRO_5011657497" evidence="3">
    <location>
        <begin position="23"/>
        <end position="172"/>
    </location>
</feature>
<sequence>MKPKFNIFLFILVFLTSYFAKAQEFNSPDNSLLLVSKDLIYNGNNEIGQAQQSSNIQFLTNTNLIHISQIGFNNYSDASVPNESSTIVIGQYGSNNYVSVDKNAYELTQSVTQYGNNNYVSDFSLYTSGSINMAIHQEGNNLTLFNNGSNSISKDLKITQTGNSGAIYIFNH</sequence>
<dbReference type="OrthoDB" id="1374697at2"/>
<feature type="signal peptide" evidence="3">
    <location>
        <begin position="1"/>
        <end position="22"/>
    </location>
</feature>
<dbReference type="STRING" id="604089.SAMN04487942_0056"/>